<gene>
    <name evidence="6" type="ORF">ITX44_40520</name>
</gene>
<keyword evidence="3" id="KW-0597">Phosphoprotein</keyword>
<dbReference type="PANTHER" id="PTHR45527:SF1">
    <property type="entry name" value="FATTY ACID SYNTHASE"/>
    <property type="match status" value="1"/>
</dbReference>
<dbReference type="Gene3D" id="3.30.559.10">
    <property type="entry name" value="Chloramphenicol acetyltransferase-like domain"/>
    <property type="match status" value="1"/>
</dbReference>
<feature type="region of interest" description="Disordered" evidence="4">
    <location>
        <begin position="1253"/>
        <end position="1277"/>
    </location>
</feature>
<dbReference type="Pfam" id="PF00975">
    <property type="entry name" value="Thioesterase"/>
    <property type="match status" value="1"/>
</dbReference>
<dbReference type="SUPFAM" id="SSF47336">
    <property type="entry name" value="ACP-like"/>
    <property type="match status" value="2"/>
</dbReference>
<dbReference type="PROSITE" id="PS00012">
    <property type="entry name" value="PHOSPHOPANTETHEINE"/>
    <property type="match status" value="2"/>
</dbReference>
<evidence type="ECO:0000256" key="4">
    <source>
        <dbReference type="SAM" id="MobiDB-lite"/>
    </source>
</evidence>
<dbReference type="Pfam" id="PF00501">
    <property type="entry name" value="AMP-binding"/>
    <property type="match status" value="1"/>
</dbReference>
<dbReference type="CDD" id="cd19544">
    <property type="entry name" value="E-C_NRPS"/>
    <property type="match status" value="1"/>
</dbReference>
<dbReference type="SUPFAM" id="SSF53474">
    <property type="entry name" value="alpha/beta-Hydrolases"/>
    <property type="match status" value="1"/>
</dbReference>
<proteinExistence type="predicted"/>
<dbReference type="InterPro" id="IPR036736">
    <property type="entry name" value="ACP-like_sf"/>
</dbReference>
<dbReference type="SUPFAM" id="SSF56801">
    <property type="entry name" value="Acetyl-CoA synthetase-like"/>
    <property type="match status" value="1"/>
</dbReference>
<dbReference type="InterPro" id="IPR006162">
    <property type="entry name" value="Ppantetheine_attach_site"/>
</dbReference>
<evidence type="ECO:0000313" key="6">
    <source>
        <dbReference type="EMBL" id="MBM9510739.1"/>
    </source>
</evidence>
<dbReference type="InterPro" id="IPR023213">
    <property type="entry name" value="CAT-like_dom_sf"/>
</dbReference>
<feature type="compositionally biased region" description="Low complexity" evidence="4">
    <location>
        <begin position="1261"/>
        <end position="1270"/>
    </location>
</feature>
<comment type="caution">
    <text evidence="6">The sequence shown here is derived from an EMBL/GenBank/DDBJ whole genome shotgun (WGS) entry which is preliminary data.</text>
</comment>
<dbReference type="PROSITE" id="PS00455">
    <property type="entry name" value="AMP_BINDING"/>
    <property type="match status" value="1"/>
</dbReference>
<dbReference type="EMBL" id="JADKYB010000050">
    <property type="protein sequence ID" value="MBM9510739.1"/>
    <property type="molecule type" value="Genomic_DNA"/>
</dbReference>
<dbReference type="CDD" id="cd12117">
    <property type="entry name" value="A_NRPS_Srf_like"/>
    <property type="match status" value="1"/>
</dbReference>
<name>A0ABS2U547_9ACTN</name>
<dbReference type="Gene3D" id="3.30.300.30">
    <property type="match status" value="1"/>
</dbReference>
<dbReference type="InterPro" id="IPR001242">
    <property type="entry name" value="Condensation_dom"/>
</dbReference>
<reference evidence="6 7" key="1">
    <citation type="submission" date="2021-01" db="EMBL/GenBank/DDBJ databases">
        <title>Streptomyces acididurans sp. nov., isolated from a peat swamp forest soil.</title>
        <authorList>
            <person name="Chantavorakit T."/>
            <person name="Duangmal K."/>
        </authorList>
    </citation>
    <scope>NUCLEOTIDE SEQUENCE [LARGE SCALE GENOMIC DNA]</scope>
    <source>
        <strain evidence="6 7">KK5PA1</strain>
    </source>
</reference>
<evidence type="ECO:0000256" key="3">
    <source>
        <dbReference type="ARBA" id="ARBA00022553"/>
    </source>
</evidence>
<dbReference type="SUPFAM" id="SSF52777">
    <property type="entry name" value="CoA-dependent acyltransferases"/>
    <property type="match status" value="2"/>
</dbReference>
<dbReference type="InterPro" id="IPR020806">
    <property type="entry name" value="PKS_PP-bd"/>
</dbReference>
<organism evidence="6 7">
    <name type="scientific">Actinacidiphila acididurans</name>
    <dbReference type="NCBI Taxonomy" id="2784346"/>
    <lineage>
        <taxon>Bacteria</taxon>
        <taxon>Bacillati</taxon>
        <taxon>Actinomycetota</taxon>
        <taxon>Actinomycetes</taxon>
        <taxon>Kitasatosporales</taxon>
        <taxon>Streptomycetaceae</taxon>
        <taxon>Actinacidiphila</taxon>
    </lineage>
</organism>
<dbReference type="Proteomes" id="UP000749040">
    <property type="component" value="Unassembled WGS sequence"/>
</dbReference>
<evidence type="ECO:0000256" key="2">
    <source>
        <dbReference type="ARBA" id="ARBA00022450"/>
    </source>
</evidence>
<dbReference type="InterPro" id="IPR010071">
    <property type="entry name" value="AA_adenyl_dom"/>
</dbReference>
<dbReference type="InterPro" id="IPR001031">
    <property type="entry name" value="Thioesterase"/>
</dbReference>
<keyword evidence="7" id="KW-1185">Reference proteome</keyword>
<feature type="domain" description="Carrier" evidence="5">
    <location>
        <begin position="1057"/>
        <end position="1132"/>
    </location>
</feature>
<dbReference type="Pfam" id="PF00668">
    <property type="entry name" value="Condensation"/>
    <property type="match status" value="1"/>
</dbReference>
<dbReference type="SMART" id="SM00823">
    <property type="entry name" value="PKS_PP"/>
    <property type="match status" value="2"/>
</dbReference>
<dbReference type="InterPro" id="IPR029058">
    <property type="entry name" value="AB_hydrolase_fold"/>
</dbReference>
<comment type="cofactor">
    <cofactor evidence="1">
        <name>pantetheine 4'-phosphate</name>
        <dbReference type="ChEBI" id="CHEBI:47942"/>
    </cofactor>
</comment>
<dbReference type="NCBIfam" id="TIGR01733">
    <property type="entry name" value="AA-adenyl-dom"/>
    <property type="match status" value="1"/>
</dbReference>
<dbReference type="PROSITE" id="PS50075">
    <property type="entry name" value="CARRIER"/>
    <property type="match status" value="2"/>
</dbReference>
<feature type="domain" description="Carrier" evidence="5">
    <location>
        <begin position="1"/>
        <end position="71"/>
    </location>
</feature>
<dbReference type="Gene3D" id="3.30.559.30">
    <property type="entry name" value="Nonribosomal peptide synthetase, condensation domain"/>
    <property type="match status" value="1"/>
</dbReference>
<dbReference type="Pfam" id="PF13193">
    <property type="entry name" value="AMP-binding_C"/>
    <property type="match status" value="1"/>
</dbReference>
<dbReference type="Gene3D" id="1.10.1200.10">
    <property type="entry name" value="ACP-like"/>
    <property type="match status" value="1"/>
</dbReference>
<dbReference type="InterPro" id="IPR009081">
    <property type="entry name" value="PP-bd_ACP"/>
</dbReference>
<accession>A0ABS2U547</accession>
<dbReference type="InterPro" id="IPR025110">
    <property type="entry name" value="AMP-bd_C"/>
</dbReference>
<dbReference type="InterPro" id="IPR020845">
    <property type="entry name" value="AMP-binding_CS"/>
</dbReference>
<protein>
    <submittedName>
        <fullName evidence="6">Amino acid adenylation domain-containing protein</fullName>
    </submittedName>
</protein>
<dbReference type="Gene3D" id="3.40.50.980">
    <property type="match status" value="2"/>
</dbReference>
<dbReference type="Gene3D" id="2.30.38.10">
    <property type="entry name" value="Luciferase, Domain 3"/>
    <property type="match status" value="1"/>
</dbReference>
<evidence type="ECO:0000256" key="1">
    <source>
        <dbReference type="ARBA" id="ARBA00001957"/>
    </source>
</evidence>
<keyword evidence="2" id="KW-0596">Phosphopantetheine</keyword>
<evidence type="ECO:0000313" key="7">
    <source>
        <dbReference type="Proteomes" id="UP000749040"/>
    </source>
</evidence>
<dbReference type="PANTHER" id="PTHR45527">
    <property type="entry name" value="NONRIBOSOMAL PEPTIDE SYNTHETASE"/>
    <property type="match status" value="1"/>
</dbReference>
<dbReference type="Gene3D" id="3.40.50.1820">
    <property type="entry name" value="alpha/beta hydrolase"/>
    <property type="match status" value="1"/>
</dbReference>
<dbReference type="Pfam" id="PF00550">
    <property type="entry name" value="PP-binding"/>
    <property type="match status" value="2"/>
</dbReference>
<dbReference type="InterPro" id="IPR000873">
    <property type="entry name" value="AMP-dep_synth/lig_dom"/>
</dbReference>
<evidence type="ECO:0000259" key="5">
    <source>
        <dbReference type="PROSITE" id="PS50075"/>
    </source>
</evidence>
<sequence>MREEILCAVFAEVLGLDTVGVEDSFFDLGGHSLLAVTLVERLRVRGVSVDVRTLFAEPTPARLAVVAGRDPVEVPPCLIPDEAHEITAEMVPLSGLTTGQLATVAAAISGGAANIADVYPLAPLQEGMLFHHQLDAADGQDPYVLRRVLRFASRAAAGEFLAAWQRVIERHDTLRTGIHADGLPYPVQVVRRAATLVVTEVDTGAGTGDEAVARLLAAAEEPMDLTRAPLVDFFLGSEPGTERWLLVLRNHHIIFDHTTGDVLLGEVQAIVEGRTDRLPTPLPYREYVGQARLAVSAREHADHFGRLLGGVTEPTAPYGVLDARSGQVAETHLELPPGLSERLREQGRRLGVTPATLFHVIWSRTLAALSGRADVVFGTVLFGRLQAGTGGDRVPGLMINTLPVYAHTAGVSVADAARSMRTQLSELLVHEHASLALAQRASGVSAPAPLFTSVLNYRYGGERHVEPGGEIPDGPFAEQLEARERTTYPITAAVDEFADGGFAVMVQAVAPIDTALTARLLRTATENVVEALERAPGTELDAVPVFAGPDRDQVLHGWNGAERPVPETTLPALFAARVAENPDAVALVAGDIELSYADLDGRANRLARRLIARGADVESRVGVLLGRSVDQIVALLAVVKAGAAYVPVDPGWPAARRQMVLAGTTLLVTGPEFAVDGYGNGPTVVVPDGDGGGDPLAPPVTVPPDALAYVMYTSGSTGVPKPVGISHRDVVRLILDSGWDLDGSSVMLTQAPYSFDGSVYEIWVTLGRGGRMVLLDQPEPDAAGLRRMVAAHGLTHVHLTAGLFRVIAEEDPTAFAGVRHVLTGGDVVSAGALSRLLSAVAGLTVQVSYGPTEMTLCVTQQSFTAAGQVGASVPLGRPLDGTRAYVLDDRLRPVPAGVSGELYLTGAGLARGYLGQPTRTGERFVADPFTPGGRLYRTGDLACWNGDGTLRFGGRADDQVKVRGYRIEPGEIEAVLTGHESVTHAVVVARGETLVAYVVPARADTSALRGLLAERLPAAFVPSAFVTLDELPLTRHGKVDRRALPDPAHATGDGRRSADTVGQDILCALFAEVLDRETAGPDDSFFDLGGHSLLATRLVARIRAVLGVDVGLREVFAAPTPAALHARMEFSPWQRERDGVLLPFRPHGERAPLFCVHAGTGTGWEYLGLLRSMPAEYPLYSLQARGIDGTSDVATSVTAMAADYVAAIRAVQPNGPYHLLGWSFGGLVAQEMAVQLREAGEDVGSLTVMAAVPPAPEPPEAEQLAPAPEGETPPPVPDADEMRGAGIFADMTDEEFASVDRVRLNNLAIMERHRARSYDGELFYVNSIEDEHDRAPAIWRTIAAGGVRTVKLPCRHEEMERPDMLALVWAALAKW</sequence>
<dbReference type="InterPro" id="IPR045851">
    <property type="entry name" value="AMP-bd_C_sf"/>
</dbReference>
<dbReference type="RefSeq" id="WP_205365239.1">
    <property type="nucleotide sequence ID" value="NZ_JADKYB010000050.1"/>
</dbReference>